<dbReference type="SMART" id="SM00382">
    <property type="entry name" value="AAA"/>
    <property type="match status" value="1"/>
</dbReference>
<dbReference type="PROSITE" id="PS50893">
    <property type="entry name" value="ABC_TRANSPORTER_2"/>
    <property type="match status" value="1"/>
</dbReference>
<protein>
    <submittedName>
        <fullName evidence="10">Energy-coupling factor transport system ATP-binding protein</fullName>
    </submittedName>
</protein>
<dbReference type="SUPFAM" id="SSF52540">
    <property type="entry name" value="P-loop containing nucleoside triphosphate hydrolases"/>
    <property type="match status" value="1"/>
</dbReference>
<dbReference type="Pfam" id="PF00005">
    <property type="entry name" value="ABC_tran"/>
    <property type="match status" value="1"/>
</dbReference>
<feature type="domain" description="ABC transporter" evidence="9">
    <location>
        <begin position="2"/>
        <end position="235"/>
    </location>
</feature>
<organism evidence="10 11">
    <name type="scientific">Pectinatus cerevisiiphilus</name>
    <dbReference type="NCBI Taxonomy" id="86956"/>
    <lineage>
        <taxon>Bacteria</taxon>
        <taxon>Bacillati</taxon>
        <taxon>Bacillota</taxon>
        <taxon>Negativicutes</taxon>
        <taxon>Selenomonadales</taxon>
        <taxon>Selenomonadaceae</taxon>
        <taxon>Pectinatus</taxon>
    </lineage>
</organism>
<evidence type="ECO:0000313" key="10">
    <source>
        <dbReference type="EMBL" id="TCS78195.1"/>
    </source>
</evidence>
<dbReference type="GO" id="GO:0005524">
    <property type="term" value="F:ATP binding"/>
    <property type="evidence" value="ECO:0007669"/>
    <property type="project" value="UniProtKB-KW"/>
</dbReference>
<gene>
    <name evidence="10" type="ORF">EDC37_11160</name>
</gene>
<dbReference type="FunFam" id="3.40.50.300:FF:000224">
    <property type="entry name" value="Energy-coupling factor transporter ATP-binding protein EcfA"/>
    <property type="match status" value="1"/>
</dbReference>
<name>A0A4R3K5Z6_9FIRM</name>
<keyword evidence="7" id="KW-1278">Translocase</keyword>
<dbReference type="PROSITE" id="PS00211">
    <property type="entry name" value="ABC_TRANSPORTER_1"/>
    <property type="match status" value="1"/>
</dbReference>
<dbReference type="Gene3D" id="3.40.50.300">
    <property type="entry name" value="P-loop containing nucleotide triphosphate hydrolases"/>
    <property type="match status" value="1"/>
</dbReference>
<dbReference type="EMBL" id="SMAA01000011">
    <property type="protein sequence ID" value="TCS78195.1"/>
    <property type="molecule type" value="Genomic_DNA"/>
</dbReference>
<evidence type="ECO:0000256" key="2">
    <source>
        <dbReference type="ARBA" id="ARBA00005417"/>
    </source>
</evidence>
<evidence type="ECO:0000256" key="4">
    <source>
        <dbReference type="ARBA" id="ARBA00022475"/>
    </source>
</evidence>
<dbReference type="GO" id="GO:0016887">
    <property type="term" value="F:ATP hydrolysis activity"/>
    <property type="evidence" value="ECO:0007669"/>
    <property type="project" value="InterPro"/>
</dbReference>
<dbReference type="OrthoDB" id="197875at2"/>
<dbReference type="RefSeq" id="WP_132550243.1">
    <property type="nucleotide sequence ID" value="NZ_SMAA01000011.1"/>
</dbReference>
<dbReference type="InterPro" id="IPR003593">
    <property type="entry name" value="AAA+_ATPase"/>
</dbReference>
<comment type="similarity">
    <text evidence="2">Belongs to the ABC transporter superfamily.</text>
</comment>
<dbReference type="PANTHER" id="PTHR43553">
    <property type="entry name" value="HEAVY METAL TRANSPORTER"/>
    <property type="match status" value="1"/>
</dbReference>
<reference evidence="10 11" key="1">
    <citation type="submission" date="2019-03" db="EMBL/GenBank/DDBJ databases">
        <title>Genomic Encyclopedia of Type Strains, Phase IV (KMG-IV): sequencing the most valuable type-strain genomes for metagenomic binning, comparative biology and taxonomic classification.</title>
        <authorList>
            <person name="Goeker M."/>
        </authorList>
    </citation>
    <scope>NUCLEOTIDE SEQUENCE [LARGE SCALE GENOMIC DNA]</scope>
    <source>
        <strain evidence="10 11">DSM 20467</strain>
    </source>
</reference>
<dbReference type="AlphaFoldDB" id="A0A4R3K5Z6"/>
<dbReference type="CDD" id="cd03225">
    <property type="entry name" value="ABC_cobalt_CbiO_domain1"/>
    <property type="match status" value="1"/>
</dbReference>
<proteinExistence type="inferred from homology"/>
<evidence type="ECO:0000256" key="3">
    <source>
        <dbReference type="ARBA" id="ARBA00022448"/>
    </source>
</evidence>
<dbReference type="Proteomes" id="UP000295188">
    <property type="component" value="Unassembled WGS sequence"/>
</dbReference>
<evidence type="ECO:0000256" key="6">
    <source>
        <dbReference type="ARBA" id="ARBA00022840"/>
    </source>
</evidence>
<dbReference type="InterPro" id="IPR017871">
    <property type="entry name" value="ABC_transporter-like_CS"/>
</dbReference>
<dbReference type="InterPro" id="IPR003439">
    <property type="entry name" value="ABC_transporter-like_ATP-bd"/>
</dbReference>
<keyword evidence="4" id="KW-1003">Cell membrane</keyword>
<dbReference type="InterPro" id="IPR015856">
    <property type="entry name" value="ABC_transpr_CbiO/EcfA_su"/>
</dbReference>
<keyword evidence="5" id="KW-0547">Nucleotide-binding</keyword>
<evidence type="ECO:0000256" key="8">
    <source>
        <dbReference type="ARBA" id="ARBA00023136"/>
    </source>
</evidence>
<keyword evidence="8" id="KW-0472">Membrane</keyword>
<evidence type="ECO:0000256" key="5">
    <source>
        <dbReference type="ARBA" id="ARBA00022741"/>
    </source>
</evidence>
<evidence type="ECO:0000259" key="9">
    <source>
        <dbReference type="PROSITE" id="PS50893"/>
    </source>
</evidence>
<sequence length="271" mass="29734">MLNLKNISFSYAGREKIFDNIDLQIDTSLITAIAGRNGTGKTTLTRLIMGLVKAKAGTVELDGKIISDMPSYTLAKYIGYVFQNPDHQLFASTVYEETAYAPSKLGMNAEQIKKNVSQALADTGLSTKQNFMPQTLSLGDKQRLSIASSLAAAPKLLILDEPTSGQDCRERTVLLRLMRKLNKEGIGIILVTHDMDILAEHADRVVVLADKKIAFNGTPRGLFADTEKTTAFGLELPEAARISNEIGLGLCLTPRELYKKLAERRKSNDSK</sequence>
<keyword evidence="11" id="KW-1185">Reference proteome</keyword>
<keyword evidence="6 10" id="KW-0067">ATP-binding</keyword>
<keyword evidence="3" id="KW-0813">Transport</keyword>
<dbReference type="GO" id="GO:0042626">
    <property type="term" value="F:ATPase-coupled transmembrane transporter activity"/>
    <property type="evidence" value="ECO:0007669"/>
    <property type="project" value="TreeGrafter"/>
</dbReference>
<evidence type="ECO:0000313" key="11">
    <source>
        <dbReference type="Proteomes" id="UP000295188"/>
    </source>
</evidence>
<evidence type="ECO:0000256" key="7">
    <source>
        <dbReference type="ARBA" id="ARBA00022967"/>
    </source>
</evidence>
<evidence type="ECO:0000256" key="1">
    <source>
        <dbReference type="ARBA" id="ARBA00004202"/>
    </source>
</evidence>
<comment type="subcellular location">
    <subcellularLocation>
        <location evidence="1">Cell membrane</location>
        <topology evidence="1">Peripheral membrane protein</topology>
    </subcellularLocation>
</comment>
<dbReference type="InterPro" id="IPR050095">
    <property type="entry name" value="ECF_ABC_transporter_ATP-bd"/>
</dbReference>
<comment type="caution">
    <text evidence="10">The sequence shown here is derived from an EMBL/GenBank/DDBJ whole genome shotgun (WGS) entry which is preliminary data.</text>
</comment>
<dbReference type="GO" id="GO:0043190">
    <property type="term" value="C:ATP-binding cassette (ABC) transporter complex"/>
    <property type="evidence" value="ECO:0007669"/>
    <property type="project" value="TreeGrafter"/>
</dbReference>
<dbReference type="InterPro" id="IPR027417">
    <property type="entry name" value="P-loop_NTPase"/>
</dbReference>
<accession>A0A4R3K5Z6</accession>